<name>A0AAD8TW39_LOLMU</name>
<dbReference type="Proteomes" id="UP001231189">
    <property type="component" value="Unassembled WGS sequence"/>
</dbReference>
<gene>
    <name evidence="1" type="ORF">QYE76_009874</name>
</gene>
<reference evidence="1" key="1">
    <citation type="submission" date="2023-07" db="EMBL/GenBank/DDBJ databases">
        <title>A chromosome-level genome assembly of Lolium multiflorum.</title>
        <authorList>
            <person name="Chen Y."/>
            <person name="Copetti D."/>
            <person name="Kolliker R."/>
            <person name="Studer B."/>
        </authorList>
    </citation>
    <scope>NUCLEOTIDE SEQUENCE</scope>
    <source>
        <strain evidence="1">02402/16</strain>
        <tissue evidence="1">Leaf</tissue>
    </source>
</reference>
<evidence type="ECO:0000313" key="2">
    <source>
        <dbReference type="Proteomes" id="UP001231189"/>
    </source>
</evidence>
<sequence length="96" mass="9925">MTNDEGNIQFSAPLSSPHFVTFGNACSVFFGIVCCHAHTTAAGLPPHRHTGASPARATQHARTLGCFSTRGSGIACRCPAAAPTACPGHFDCRGRA</sequence>
<dbReference type="AlphaFoldDB" id="A0AAD8TW39"/>
<evidence type="ECO:0000313" key="1">
    <source>
        <dbReference type="EMBL" id="KAK1693177.1"/>
    </source>
</evidence>
<organism evidence="1 2">
    <name type="scientific">Lolium multiflorum</name>
    <name type="common">Italian ryegrass</name>
    <name type="synonym">Lolium perenne subsp. multiflorum</name>
    <dbReference type="NCBI Taxonomy" id="4521"/>
    <lineage>
        <taxon>Eukaryota</taxon>
        <taxon>Viridiplantae</taxon>
        <taxon>Streptophyta</taxon>
        <taxon>Embryophyta</taxon>
        <taxon>Tracheophyta</taxon>
        <taxon>Spermatophyta</taxon>
        <taxon>Magnoliopsida</taxon>
        <taxon>Liliopsida</taxon>
        <taxon>Poales</taxon>
        <taxon>Poaceae</taxon>
        <taxon>BOP clade</taxon>
        <taxon>Pooideae</taxon>
        <taxon>Poodae</taxon>
        <taxon>Poeae</taxon>
        <taxon>Poeae Chloroplast Group 2 (Poeae type)</taxon>
        <taxon>Loliodinae</taxon>
        <taxon>Loliinae</taxon>
        <taxon>Lolium</taxon>
    </lineage>
</organism>
<protein>
    <submittedName>
        <fullName evidence="1">Uncharacterized protein</fullName>
    </submittedName>
</protein>
<proteinExistence type="predicted"/>
<dbReference type="EMBL" id="JAUUTY010000001">
    <property type="protein sequence ID" value="KAK1693177.1"/>
    <property type="molecule type" value="Genomic_DNA"/>
</dbReference>
<comment type="caution">
    <text evidence="1">The sequence shown here is derived from an EMBL/GenBank/DDBJ whole genome shotgun (WGS) entry which is preliminary data.</text>
</comment>
<keyword evidence="2" id="KW-1185">Reference proteome</keyword>
<accession>A0AAD8TW39</accession>